<evidence type="ECO:0000256" key="1">
    <source>
        <dbReference type="ARBA" id="ARBA00022729"/>
    </source>
</evidence>
<sequence length="746" mass="82331">MDSGAMAAPASMALNTSRREAVGIACSMGSRGGGQGCHLHRREPPRHPMRGRLQEAAPRHRIMRRARRCRYSVWRSRLCRRVDASPRRTGVGMLVRAAPVACAPCTPPTRMRTPCRTHCMRNALVHAPASRLSRRDFLAHACTLACACMLPAGVPALAAPAGDRGRASTLQPPDYAQVRLLDGRMLDQYRHQLALFMGMDEDRLLKPFRARAGLPAPGADMGGWYDDSADFHIDPDDWSTANWHGYIPGHSFGQYLSGLARMHAATGDVAIARKVGALVRLYLPTIGSRFFDDYNLPAYTYSKLVGGLVDAYRYAGVAEAPAALGRLTDAVLPYLPEKALTREERRQRPYEREAQIWDEPYILPENLFKAWKLGLGERYRALAVRFLQDEALFDPLARGISPFQGKHAYSHVNALGSAIEAYEATGEDKYLQAAVNGFAFLQQQSYATGGWGPNEELLAPDDTRGLADSLQATRRSFETPCGAYAHFKITRALAAITGDSRYGDSMERVLYNTILGARPTTPEGDTFYYSDYSQRARKGFRGEAWPCCSGTFVQLVADYGISAWLLGDDAVHVNLYVPSRLAFSLRGGDIVLEQRTAYPLSHSSRIRVASGGGAFPLMLRIPAWSGRGTRVLVNGTAVAVDPPAGRFLRVERPWRQGDEIEVRFDMPLRLEPLDAHHPEWVAAMTGPLVLFPVEAGEGALQRGALLAAARTGPEEWTLHGTDGPVRLKPFMSIGEETYRLYSRVDD</sequence>
<reference evidence="4 5" key="1">
    <citation type="submission" date="2017-10" db="EMBL/GenBank/DDBJ databases">
        <title>Whole genome sequencing of Pseudoxanthomonas broegbernensis DSM 12573(T).</title>
        <authorList>
            <person name="Kumar S."/>
            <person name="Bansal K."/>
            <person name="Kaur A."/>
            <person name="Patil P."/>
            <person name="Sharma S."/>
            <person name="Patil P.B."/>
        </authorList>
    </citation>
    <scope>NUCLEOTIDE SEQUENCE [LARGE SCALE GENOMIC DNA]</scope>
    <source>
        <strain evidence="4 5">DSM 12573</strain>
    </source>
</reference>
<dbReference type="Pfam" id="PF07944">
    <property type="entry name" value="Beta-AFase-like_GH127_cat"/>
    <property type="match status" value="1"/>
</dbReference>
<accession>A0A7V8K6X9</accession>
<evidence type="ECO:0000313" key="5">
    <source>
        <dbReference type="Proteomes" id="UP000462066"/>
    </source>
</evidence>
<dbReference type="InterPro" id="IPR008928">
    <property type="entry name" value="6-hairpin_glycosidase_sf"/>
</dbReference>
<evidence type="ECO:0000259" key="2">
    <source>
        <dbReference type="Pfam" id="PF07944"/>
    </source>
</evidence>
<organism evidence="4 5">
    <name type="scientific">Pseudoxanthomonas broegbernensis</name>
    <dbReference type="NCBI Taxonomy" id="83619"/>
    <lineage>
        <taxon>Bacteria</taxon>
        <taxon>Pseudomonadati</taxon>
        <taxon>Pseudomonadota</taxon>
        <taxon>Gammaproteobacteria</taxon>
        <taxon>Lysobacterales</taxon>
        <taxon>Lysobacteraceae</taxon>
        <taxon>Pseudoxanthomonas</taxon>
    </lineage>
</organism>
<dbReference type="AlphaFoldDB" id="A0A7V8K6X9"/>
<name>A0A7V8K6X9_9GAMM</name>
<dbReference type="InterPro" id="IPR012878">
    <property type="entry name" value="Beta-AFase-like_GH127_cat"/>
</dbReference>
<evidence type="ECO:0000259" key="3">
    <source>
        <dbReference type="Pfam" id="PF20736"/>
    </source>
</evidence>
<comment type="caution">
    <text evidence="4">The sequence shown here is derived from an EMBL/GenBank/DDBJ whole genome shotgun (WGS) entry which is preliminary data.</text>
</comment>
<dbReference type="GO" id="GO:0005975">
    <property type="term" value="P:carbohydrate metabolic process"/>
    <property type="evidence" value="ECO:0007669"/>
    <property type="project" value="InterPro"/>
</dbReference>
<dbReference type="NCBIfam" id="TIGR01409">
    <property type="entry name" value="TAT_signal_seq"/>
    <property type="match status" value="1"/>
</dbReference>
<dbReference type="InterPro" id="IPR049046">
    <property type="entry name" value="Beta-AFase-like_GH127_middle"/>
</dbReference>
<feature type="domain" description="Non-reducing end beta-L-arabinofuranosidase-like GH127 middle" evidence="3">
    <location>
        <begin position="571"/>
        <end position="666"/>
    </location>
</feature>
<dbReference type="SUPFAM" id="SSF48208">
    <property type="entry name" value="Six-hairpin glycosidases"/>
    <property type="match status" value="1"/>
</dbReference>
<dbReference type="PANTHER" id="PTHR31151">
    <property type="entry name" value="PROLINE-TRNA LIGASE (DUF1680)"/>
    <property type="match status" value="1"/>
</dbReference>
<dbReference type="Proteomes" id="UP000462066">
    <property type="component" value="Unassembled WGS sequence"/>
</dbReference>
<protein>
    <submittedName>
        <fullName evidence="4">Uncharacterized protein</fullName>
    </submittedName>
</protein>
<dbReference type="Pfam" id="PF20736">
    <property type="entry name" value="Glyco_hydro127M"/>
    <property type="match status" value="1"/>
</dbReference>
<gene>
    <name evidence="4" type="ORF">B1992_07855</name>
</gene>
<keyword evidence="5" id="KW-1185">Reference proteome</keyword>
<feature type="domain" description="Non-reducing end beta-L-arabinofuranosidase-like GH127 catalytic" evidence="2">
    <location>
        <begin position="177"/>
        <end position="559"/>
    </location>
</feature>
<evidence type="ECO:0000313" key="4">
    <source>
        <dbReference type="EMBL" id="KAF1686456.1"/>
    </source>
</evidence>
<dbReference type="EMBL" id="MWIP01000006">
    <property type="protein sequence ID" value="KAF1686456.1"/>
    <property type="molecule type" value="Genomic_DNA"/>
</dbReference>
<keyword evidence="1" id="KW-0732">Signal</keyword>
<proteinExistence type="predicted"/>
<dbReference type="InterPro" id="IPR019546">
    <property type="entry name" value="TAT_signal_bac_arc"/>
</dbReference>
<dbReference type="PANTHER" id="PTHR31151:SF0">
    <property type="entry name" value="PROLINE-TRNA LIGASE (DUF1680)"/>
    <property type="match status" value="1"/>
</dbReference>